<organism evidence="1 2">
    <name type="scientific">Dickeya lacustris</name>
    <dbReference type="NCBI Taxonomy" id="2259638"/>
    <lineage>
        <taxon>Bacteria</taxon>
        <taxon>Pseudomonadati</taxon>
        <taxon>Pseudomonadota</taxon>
        <taxon>Gammaproteobacteria</taxon>
        <taxon>Enterobacterales</taxon>
        <taxon>Pectobacteriaceae</taxon>
        <taxon>Dickeya</taxon>
    </lineage>
</organism>
<protein>
    <submittedName>
        <fullName evidence="1">Uncharacterized protein</fullName>
    </submittedName>
</protein>
<evidence type="ECO:0000313" key="2">
    <source>
        <dbReference type="Proteomes" id="UP001219630"/>
    </source>
</evidence>
<reference evidence="1 2" key="1">
    <citation type="submission" date="2022-12" db="EMBL/GenBank/DDBJ databases">
        <title>Complete genome sequencing of Dickeya lacustris type strain LMG30899.</title>
        <authorList>
            <person name="Dobhal S."/>
            <person name="Arizala D."/>
            <person name="Arif M."/>
        </authorList>
    </citation>
    <scope>NUCLEOTIDE SEQUENCE [LARGE SCALE GENOMIC DNA]</scope>
    <source>
        <strain evidence="1 2">LMG30899</strain>
    </source>
</reference>
<sequence length="50" mass="5492">MKTNAPDESILMNALVPEDNFLSELNTFGGMVLHTDMGYPVAEYIGTDTK</sequence>
<name>A0ABY8G6L5_9GAMM</name>
<dbReference type="RefSeq" id="WP_240632767.1">
    <property type="nucleotide sequence ID" value="NZ_CP114280.1"/>
</dbReference>
<accession>A0ABY8G6L5</accession>
<evidence type="ECO:0000313" key="1">
    <source>
        <dbReference type="EMBL" id="WFN55596.1"/>
    </source>
</evidence>
<gene>
    <name evidence="1" type="ORF">O1Q98_18785</name>
</gene>
<dbReference type="Proteomes" id="UP001219630">
    <property type="component" value="Chromosome"/>
</dbReference>
<proteinExistence type="predicted"/>
<keyword evidence="2" id="KW-1185">Reference proteome</keyword>
<dbReference type="EMBL" id="CP114280">
    <property type="protein sequence ID" value="WFN55596.1"/>
    <property type="molecule type" value="Genomic_DNA"/>
</dbReference>